<evidence type="ECO:0000313" key="14">
    <source>
        <dbReference type="Proteomes" id="UP000646365"/>
    </source>
</evidence>
<feature type="transmembrane region" description="Helical" evidence="12">
    <location>
        <begin position="96"/>
        <end position="118"/>
    </location>
</feature>
<evidence type="ECO:0000256" key="11">
    <source>
        <dbReference type="ARBA" id="ARBA00023136"/>
    </source>
</evidence>
<feature type="transmembrane region" description="Helical" evidence="12">
    <location>
        <begin position="354"/>
        <end position="376"/>
    </location>
</feature>
<keyword evidence="14" id="KW-1185">Reference proteome</keyword>
<keyword evidence="11 12" id="KW-0472">Membrane</keyword>
<dbReference type="GO" id="GO:0005886">
    <property type="term" value="C:plasma membrane"/>
    <property type="evidence" value="ECO:0007669"/>
    <property type="project" value="UniProtKB-SubCell"/>
</dbReference>
<dbReference type="PANTHER" id="PTHR30365:SF14">
    <property type="entry name" value="CYTOCHROME BD MENAQUINOL OXIDASE SUBUNIT I-RELATED"/>
    <property type="match status" value="1"/>
</dbReference>
<dbReference type="EMBL" id="BMJQ01000029">
    <property type="protein sequence ID" value="GGF49224.1"/>
    <property type="molecule type" value="Genomic_DNA"/>
</dbReference>
<reference evidence="13" key="2">
    <citation type="submission" date="2020-09" db="EMBL/GenBank/DDBJ databases">
        <authorList>
            <person name="Sun Q."/>
            <person name="Zhou Y."/>
        </authorList>
    </citation>
    <scope>NUCLEOTIDE SEQUENCE</scope>
    <source>
        <strain evidence="13">CGMCC 1.15725</strain>
    </source>
</reference>
<keyword evidence="4 12" id="KW-1003">Cell membrane</keyword>
<feature type="transmembrane region" description="Helical" evidence="12">
    <location>
        <begin position="321"/>
        <end position="342"/>
    </location>
</feature>
<feature type="transmembrane region" description="Helical" evidence="12">
    <location>
        <begin position="125"/>
        <end position="146"/>
    </location>
</feature>
<protein>
    <submittedName>
        <fullName evidence="13">Cytochrome ubiquinol oxidase subunit I</fullName>
    </submittedName>
</protein>
<accession>A0A8J2Z0X9</accession>
<dbReference type="GO" id="GO:0019646">
    <property type="term" value="P:aerobic electron transport chain"/>
    <property type="evidence" value="ECO:0007669"/>
    <property type="project" value="InterPro"/>
</dbReference>
<name>A0A8J2Z0X9_9PROT</name>
<keyword evidence="3 12" id="KW-0813">Transport</keyword>
<dbReference type="GO" id="GO:0016682">
    <property type="term" value="F:oxidoreductase activity, acting on diphenols and related substances as donors, oxygen as acceptor"/>
    <property type="evidence" value="ECO:0007669"/>
    <property type="project" value="TreeGrafter"/>
</dbReference>
<feature type="transmembrane region" description="Helical" evidence="12">
    <location>
        <begin position="48"/>
        <end position="76"/>
    </location>
</feature>
<gene>
    <name evidence="13" type="ORF">GCM10011611_64530</name>
</gene>
<dbReference type="RefSeq" id="WP_189052331.1">
    <property type="nucleotide sequence ID" value="NZ_BMJQ01000029.1"/>
</dbReference>
<dbReference type="Proteomes" id="UP000646365">
    <property type="component" value="Unassembled WGS sequence"/>
</dbReference>
<comment type="caution">
    <text evidence="13">The sequence shown here is derived from an EMBL/GenBank/DDBJ whole genome shotgun (WGS) entry which is preliminary data.</text>
</comment>
<keyword evidence="8 12" id="KW-0249">Electron transport</keyword>
<evidence type="ECO:0000256" key="10">
    <source>
        <dbReference type="ARBA" id="ARBA00023004"/>
    </source>
</evidence>
<dbReference type="GO" id="GO:0009055">
    <property type="term" value="F:electron transfer activity"/>
    <property type="evidence" value="ECO:0007669"/>
    <property type="project" value="UniProtKB-UniRule"/>
</dbReference>
<evidence type="ECO:0000256" key="4">
    <source>
        <dbReference type="ARBA" id="ARBA00022475"/>
    </source>
</evidence>
<dbReference type="GO" id="GO:0070069">
    <property type="term" value="C:cytochrome complex"/>
    <property type="evidence" value="ECO:0007669"/>
    <property type="project" value="UniProtKB-UniRule"/>
</dbReference>
<keyword evidence="5 12" id="KW-0349">Heme</keyword>
<dbReference type="PANTHER" id="PTHR30365">
    <property type="entry name" value="CYTOCHROME D UBIQUINOL OXIDASE"/>
    <property type="match status" value="1"/>
</dbReference>
<evidence type="ECO:0000256" key="2">
    <source>
        <dbReference type="ARBA" id="ARBA00009819"/>
    </source>
</evidence>
<evidence type="ECO:0000256" key="8">
    <source>
        <dbReference type="ARBA" id="ARBA00022982"/>
    </source>
</evidence>
<reference evidence="13" key="1">
    <citation type="journal article" date="2014" name="Int. J. Syst. Evol. Microbiol.">
        <title>Complete genome sequence of Corynebacterium casei LMG S-19264T (=DSM 44701T), isolated from a smear-ripened cheese.</title>
        <authorList>
            <consortium name="US DOE Joint Genome Institute (JGI-PGF)"/>
            <person name="Walter F."/>
            <person name="Albersmeier A."/>
            <person name="Kalinowski J."/>
            <person name="Ruckert C."/>
        </authorList>
    </citation>
    <scope>NUCLEOTIDE SEQUENCE</scope>
    <source>
        <strain evidence="13">CGMCC 1.15725</strain>
    </source>
</reference>
<dbReference type="GO" id="GO:0020037">
    <property type="term" value="F:heme binding"/>
    <property type="evidence" value="ECO:0007669"/>
    <property type="project" value="TreeGrafter"/>
</dbReference>
<dbReference type="Pfam" id="PF01654">
    <property type="entry name" value="Cyt_bd_oxida_I"/>
    <property type="match status" value="1"/>
</dbReference>
<dbReference type="GO" id="GO:0046872">
    <property type="term" value="F:metal ion binding"/>
    <property type="evidence" value="ECO:0007669"/>
    <property type="project" value="UniProtKB-UniRule"/>
</dbReference>
<feature type="transmembrane region" description="Helical" evidence="12">
    <location>
        <begin position="12"/>
        <end position="36"/>
    </location>
</feature>
<keyword evidence="6 12" id="KW-0812">Transmembrane</keyword>
<dbReference type="PIRSF" id="PIRSF006446">
    <property type="entry name" value="Cyt_quinol_oxidase_1"/>
    <property type="match status" value="1"/>
</dbReference>
<feature type="transmembrane region" description="Helical" evidence="12">
    <location>
        <begin position="409"/>
        <end position="431"/>
    </location>
</feature>
<organism evidence="13 14">
    <name type="scientific">Aliidongia dinghuensis</name>
    <dbReference type="NCBI Taxonomy" id="1867774"/>
    <lineage>
        <taxon>Bacteria</taxon>
        <taxon>Pseudomonadati</taxon>
        <taxon>Pseudomonadota</taxon>
        <taxon>Alphaproteobacteria</taxon>
        <taxon>Rhodospirillales</taxon>
        <taxon>Dongiaceae</taxon>
        <taxon>Aliidongia</taxon>
    </lineage>
</organism>
<dbReference type="InterPro" id="IPR002585">
    <property type="entry name" value="Cyt-d_ubiquinol_oxidase_su_1"/>
</dbReference>
<comment type="similarity">
    <text evidence="2 12">Belongs to the cytochrome ubiquinol oxidase subunit 1 family.</text>
</comment>
<feature type="transmembrane region" description="Helical" evidence="12">
    <location>
        <begin position="183"/>
        <end position="206"/>
    </location>
</feature>
<evidence type="ECO:0000256" key="5">
    <source>
        <dbReference type="ARBA" id="ARBA00022617"/>
    </source>
</evidence>
<proteinExistence type="inferred from homology"/>
<evidence type="ECO:0000256" key="9">
    <source>
        <dbReference type="ARBA" id="ARBA00022989"/>
    </source>
</evidence>
<keyword evidence="10 12" id="KW-0408">Iron</keyword>
<evidence type="ECO:0000256" key="6">
    <source>
        <dbReference type="ARBA" id="ARBA00022692"/>
    </source>
</evidence>
<dbReference type="AlphaFoldDB" id="A0A8J2Z0X9"/>
<comment type="subcellular location">
    <subcellularLocation>
        <location evidence="12">Cell inner membrane</location>
    </subcellularLocation>
    <subcellularLocation>
        <location evidence="1">Cell membrane</location>
        <topology evidence="1">Multi-pass membrane protein</topology>
    </subcellularLocation>
</comment>
<evidence type="ECO:0000256" key="7">
    <source>
        <dbReference type="ARBA" id="ARBA00022723"/>
    </source>
</evidence>
<evidence type="ECO:0000313" key="13">
    <source>
        <dbReference type="EMBL" id="GGF49224.1"/>
    </source>
</evidence>
<evidence type="ECO:0000256" key="1">
    <source>
        <dbReference type="ARBA" id="ARBA00004651"/>
    </source>
</evidence>
<evidence type="ECO:0000256" key="3">
    <source>
        <dbReference type="ARBA" id="ARBA00022448"/>
    </source>
</evidence>
<feature type="transmembrane region" description="Helical" evidence="12">
    <location>
        <begin position="218"/>
        <end position="236"/>
    </location>
</feature>
<evidence type="ECO:0000256" key="12">
    <source>
        <dbReference type="PIRNR" id="PIRNR006446"/>
    </source>
</evidence>
<keyword evidence="9 12" id="KW-1133">Transmembrane helix</keyword>
<keyword evidence="7 12" id="KW-0479">Metal-binding</keyword>
<sequence length="467" mass="51340">MHLDPVLLSRIQFAWVIAWHILLPAFTVGAASFIAVVEGLSLATRREVYVRISIFWTKIFAIAFGMGVVTGLIMPFQFGTNWSRYASAAANILSPLFAYEGLTAFFLEAGFLGVLLLGRKLVPPWAHFFAALMVAIGTLFSSFWILSANSWMQTPAGYEIVNGQFFPKDWIEVIFNPSFPYRLAHTVVAFFTTTGFVVLGVGAYLLRRNRSVQEARTMMSMALWLLTVLVPLQMVLGDMHGLNTRKYQPAKLAAIEARWDTGRGVPLALFAIPDEKAEHNKFAIEVPLLGSLILTHDIDGEVKGLKDFPADQRPPVAIPFFAFRAMVGCAGLMLALVLLGGWLRWRGRLYDARLYLAACQYAIPLGFIAVVTGWFVTEVGRQPWTIYGLLRTAASVSPSLTGSDVTLSLLGYIAVYLLIYPSGLILLLRLVRKGPLETSETGPAIEAGRPAVPVPARAISVAKGDVR</sequence>